<keyword evidence="2" id="KW-0804">Transcription</keyword>
<evidence type="ECO:0000313" key="5">
    <source>
        <dbReference type="EMBL" id="MDS0261301.1"/>
    </source>
</evidence>
<dbReference type="InterPro" id="IPR031803">
    <property type="entry name" value="BAT_GAF/HTH-assoc"/>
</dbReference>
<dbReference type="Pfam" id="PF04967">
    <property type="entry name" value="HTH_10"/>
    <property type="match status" value="1"/>
</dbReference>
<dbReference type="PANTHER" id="PTHR34236">
    <property type="entry name" value="DIMETHYL SULFOXIDE REDUCTASE TRANSCRIPTIONAL ACTIVATOR"/>
    <property type="match status" value="1"/>
</dbReference>
<feature type="domain" description="GAF" evidence="4">
    <location>
        <begin position="102"/>
        <end position="251"/>
    </location>
</feature>
<proteinExistence type="predicted"/>
<keyword evidence="1" id="KW-0805">Transcription regulation</keyword>
<dbReference type="InterPro" id="IPR036388">
    <property type="entry name" value="WH-like_DNA-bd_sf"/>
</dbReference>
<keyword evidence="6" id="KW-1185">Reference proteome</keyword>
<dbReference type="InterPro" id="IPR003018">
    <property type="entry name" value="GAF"/>
</dbReference>
<dbReference type="Pfam" id="PF13185">
    <property type="entry name" value="GAF_2"/>
    <property type="match status" value="1"/>
</dbReference>
<feature type="domain" description="GAF" evidence="4">
    <location>
        <begin position="262"/>
        <end position="432"/>
    </location>
</feature>
<sequence length="652" mass="71310">MSAGRVTDGLRETLAVIEGGEPYTTNEIAAELSVSRRSTYERLTKLTDNGLLETKKVGARGRVWWRPNTANGDESTDGALQQRIRQQGVITELGQSALEDRGVEALMRTTCSQVAETLGNEYCKVLDLGEDGEELLLREGVGWDDGLVGTATVSATDNDSQAAYTLSTDEPVVVRDLAAETRFSGPDLLTDHDVYSGISVIIGTAAEPWGILGTHDTEAKPFSEQDVNFVQSAANILASAIARRTDEQILVRQRKLLAALINLQEVVREITDAVIDQSTREEIESVVCERLAASDSYEFAWIGDTDHRTQTVQVRTEAGVENYLEDISISVDPESEHSEGPTGRAFRTGETQTSQHIRTDPRYSPWCDHAESYGYRSSAAIPIAHEGTVYGVLNVYSDRPNGISGREQTVITQLGEVVGHAIAAVERKRALMSDTVVRLGFHIGDIDSMLGLDAVEGTVSFDQAIPVTDGEYLVYGTVTRDGVELLETVVDRLAYWDEFAIRDWEDTDVTTFEARLEDPPVLTALANAGGALAEAGIDDGTYHMTLELPPSADIRGIIETVQCVYPSAEMLTRQQTTRATQSTSPIFELSDQLTDRQSAVLRAAYYAGFFEWPRELSGGEVASSLDIAAPTFHQHLRKAEKHVFDSLVPTLV</sequence>
<reference evidence="5 6" key="1">
    <citation type="submission" date="2022-06" db="EMBL/GenBank/DDBJ databases">
        <title>Haloarcula sp. a new haloarchaeum isolate from saline soil.</title>
        <authorList>
            <person name="Strakova D."/>
            <person name="Galisteo C."/>
            <person name="Sanchez-Porro C."/>
            <person name="Ventosa A."/>
        </authorList>
    </citation>
    <scope>NUCLEOTIDE SEQUENCE [LARGE SCALE GENOMIC DNA]</scope>
    <source>
        <strain evidence="5 6">S1CR25-12</strain>
    </source>
</reference>
<dbReference type="PANTHER" id="PTHR34236:SF1">
    <property type="entry name" value="DIMETHYL SULFOXIDE REDUCTASE TRANSCRIPTIONAL ACTIVATOR"/>
    <property type="match status" value="1"/>
</dbReference>
<dbReference type="EMBL" id="JAMQON010000006">
    <property type="protein sequence ID" value="MDS0261301.1"/>
    <property type="molecule type" value="Genomic_DNA"/>
</dbReference>
<name>A0ABU2FHP6_9EURY</name>
<comment type="caution">
    <text evidence="5">The sequence shown here is derived from an EMBL/GenBank/DDBJ whole genome shotgun (WGS) entry which is preliminary data.</text>
</comment>
<organism evidence="5 6">
    <name type="scientific">Haloarcula saliterrae</name>
    <dbReference type="NCBI Taxonomy" id="2950534"/>
    <lineage>
        <taxon>Archaea</taxon>
        <taxon>Methanobacteriati</taxon>
        <taxon>Methanobacteriota</taxon>
        <taxon>Stenosarchaea group</taxon>
        <taxon>Halobacteria</taxon>
        <taxon>Halobacteriales</taxon>
        <taxon>Haloarculaceae</taxon>
        <taxon>Haloarcula</taxon>
    </lineage>
</organism>
<gene>
    <name evidence="5" type="ORF">NDI56_18025</name>
</gene>
<dbReference type="Gene3D" id="3.30.450.40">
    <property type="match status" value="2"/>
</dbReference>
<dbReference type="Pfam" id="PF15915">
    <property type="entry name" value="BAT"/>
    <property type="match status" value="1"/>
</dbReference>
<dbReference type="Proteomes" id="UP001259659">
    <property type="component" value="Unassembled WGS sequence"/>
</dbReference>
<dbReference type="InterPro" id="IPR029016">
    <property type="entry name" value="GAF-like_dom_sf"/>
</dbReference>
<evidence type="ECO:0000259" key="4">
    <source>
        <dbReference type="SMART" id="SM00065"/>
    </source>
</evidence>
<evidence type="ECO:0000256" key="1">
    <source>
        <dbReference type="ARBA" id="ARBA00023015"/>
    </source>
</evidence>
<dbReference type="InterPro" id="IPR036390">
    <property type="entry name" value="WH_DNA-bd_sf"/>
</dbReference>
<accession>A0ABU2FHP6</accession>
<evidence type="ECO:0000256" key="2">
    <source>
        <dbReference type="ARBA" id="ARBA00023163"/>
    </source>
</evidence>
<evidence type="ECO:0000313" key="6">
    <source>
        <dbReference type="Proteomes" id="UP001259659"/>
    </source>
</evidence>
<dbReference type="InterPro" id="IPR007050">
    <property type="entry name" value="HTH_bacterioopsin"/>
</dbReference>
<dbReference type="SMART" id="SM00065">
    <property type="entry name" value="GAF"/>
    <property type="match status" value="2"/>
</dbReference>
<dbReference type="SUPFAM" id="SSF55781">
    <property type="entry name" value="GAF domain-like"/>
    <property type="match status" value="2"/>
</dbReference>
<dbReference type="RefSeq" id="WP_310921118.1">
    <property type="nucleotide sequence ID" value="NZ_JAMQON010000006.1"/>
</dbReference>
<dbReference type="SUPFAM" id="SSF46785">
    <property type="entry name" value="Winged helix' DNA-binding domain"/>
    <property type="match status" value="1"/>
</dbReference>
<dbReference type="Gene3D" id="1.10.10.10">
    <property type="entry name" value="Winged helix-like DNA-binding domain superfamily/Winged helix DNA-binding domain"/>
    <property type="match status" value="1"/>
</dbReference>
<evidence type="ECO:0000256" key="3">
    <source>
        <dbReference type="SAM" id="MobiDB-lite"/>
    </source>
</evidence>
<protein>
    <submittedName>
        <fullName evidence="5">GAF domain-containing protein</fullName>
    </submittedName>
</protein>
<feature type="region of interest" description="Disordered" evidence="3">
    <location>
        <begin position="332"/>
        <end position="362"/>
    </location>
</feature>
<dbReference type="Pfam" id="PF01590">
    <property type="entry name" value="GAF"/>
    <property type="match status" value="1"/>
</dbReference>